<dbReference type="InParanoid" id="A0A078AR72"/>
<keyword evidence="3" id="KW-1185">Reference proteome</keyword>
<proteinExistence type="predicted"/>
<name>A0A078AR72_STYLE</name>
<organism evidence="2 3">
    <name type="scientific">Stylonychia lemnae</name>
    <name type="common">Ciliate</name>
    <dbReference type="NCBI Taxonomy" id="5949"/>
    <lineage>
        <taxon>Eukaryota</taxon>
        <taxon>Sar</taxon>
        <taxon>Alveolata</taxon>
        <taxon>Ciliophora</taxon>
        <taxon>Intramacronucleata</taxon>
        <taxon>Spirotrichea</taxon>
        <taxon>Stichotrichia</taxon>
        <taxon>Sporadotrichida</taxon>
        <taxon>Oxytrichidae</taxon>
        <taxon>Stylonychinae</taxon>
        <taxon>Stylonychia</taxon>
    </lineage>
</organism>
<evidence type="ECO:0000313" key="2">
    <source>
        <dbReference type="EMBL" id="CDW83742.1"/>
    </source>
</evidence>
<dbReference type="EMBL" id="CCKQ01012135">
    <property type="protein sequence ID" value="CDW83742.1"/>
    <property type="molecule type" value="Genomic_DNA"/>
</dbReference>
<gene>
    <name evidence="2" type="primary">Contig12195.g13028</name>
    <name evidence="2" type="ORF">STYLEM_12791</name>
</gene>
<reference evidence="2 3" key="1">
    <citation type="submission" date="2014-06" db="EMBL/GenBank/DDBJ databases">
        <authorList>
            <person name="Swart Estienne"/>
        </authorList>
    </citation>
    <scope>NUCLEOTIDE SEQUENCE [LARGE SCALE GENOMIC DNA]</scope>
    <source>
        <strain evidence="2 3">130c</strain>
    </source>
</reference>
<dbReference type="Proteomes" id="UP000039865">
    <property type="component" value="Unassembled WGS sequence"/>
</dbReference>
<evidence type="ECO:0000256" key="1">
    <source>
        <dbReference type="SAM" id="MobiDB-lite"/>
    </source>
</evidence>
<accession>A0A078AR72</accession>
<sequence>MKESVMENKSQDEPEKEQQKVELENNRASKLSFLESQDLNTFQILAQSQKVTPTAEKRQKRVMKLSRLIHQFKSNTNANSTPTEIMSNRQKISHKTSRSFLPAISHQHKKDNYECYFHQDLPIKRIRKSPKKMMIESSAPNRVHNQSIVEQFRDMISPKARNLSDLKHHIIIKRKKVLQLNTNQSSDTLYKSTFFFSNNKSPYRENLVLNQDENFNQLKSSRLLSRKNRKLTSGLSMQQSGQQEDRQPSLMESQNGIYLKNLVKTQKFLSQQRIQIPINPKEIQYKQ</sequence>
<protein>
    <submittedName>
        <fullName evidence="2">Uncharacterized protein</fullName>
    </submittedName>
</protein>
<dbReference type="AlphaFoldDB" id="A0A078AR72"/>
<evidence type="ECO:0000313" key="3">
    <source>
        <dbReference type="Proteomes" id="UP000039865"/>
    </source>
</evidence>
<feature type="region of interest" description="Disordered" evidence="1">
    <location>
        <begin position="1"/>
        <end position="24"/>
    </location>
</feature>